<protein>
    <submittedName>
        <fullName evidence="2">SET domain-containing protein</fullName>
    </submittedName>
</protein>
<dbReference type="InterPro" id="IPR053185">
    <property type="entry name" value="SET_domain_protein"/>
</dbReference>
<dbReference type="InterPro" id="IPR011990">
    <property type="entry name" value="TPR-like_helical_dom_sf"/>
</dbReference>
<dbReference type="CDD" id="cd20071">
    <property type="entry name" value="SET_SMYD"/>
    <property type="match status" value="1"/>
</dbReference>
<dbReference type="Pfam" id="PF00856">
    <property type="entry name" value="SET"/>
    <property type="match status" value="1"/>
</dbReference>
<sequence length="377" mass="41548">MPPDYPPDLLERTCHTAQVPASGGPPEHLTVFIHYNGVLEALDAEYPGWPLPFSTPSPPVYKIIPIEGAGLSMVATVDIAAGEVIVRERPLLLAPRAFSAPKSGEHATNIIVRAAQSLHPENKRIFYALKNVKGNTVPSAEEGLINTNAFACGPFPAYNGRYGGVARDASRANHSCSPNATHSFDAATLTQSLRAFRAIRAGEEITVSYVCQSMTAKARQEELLRRYFFTCVCQSCRLTGSARDSSDMFRAMICVNAVPDLIVGVDAAFETWLADPARVRPANEIPPASAPLDPASFTLMLWNEMEEEEFYDPALSEPVLTRLVKAYSVFEDEERVRHYATRAAELRMLHADWDEDGGWRAVAQNPRMTVWWGKLKA</sequence>
<evidence type="ECO:0000313" key="3">
    <source>
        <dbReference type="Proteomes" id="UP000308197"/>
    </source>
</evidence>
<dbReference type="PROSITE" id="PS50280">
    <property type="entry name" value="SET"/>
    <property type="match status" value="1"/>
</dbReference>
<feature type="domain" description="SET" evidence="1">
    <location>
        <begin position="56"/>
        <end position="210"/>
    </location>
</feature>
<dbReference type="Proteomes" id="UP000308197">
    <property type="component" value="Unassembled WGS sequence"/>
</dbReference>
<dbReference type="Gene3D" id="2.170.270.10">
    <property type="entry name" value="SET domain"/>
    <property type="match status" value="1"/>
</dbReference>
<dbReference type="InterPro" id="IPR046341">
    <property type="entry name" value="SET_dom_sf"/>
</dbReference>
<gene>
    <name evidence="2" type="ORF">K466DRAFT_489448</name>
</gene>
<organism evidence="2 3">
    <name type="scientific">Polyporus arcularius HHB13444</name>
    <dbReference type="NCBI Taxonomy" id="1314778"/>
    <lineage>
        <taxon>Eukaryota</taxon>
        <taxon>Fungi</taxon>
        <taxon>Dikarya</taxon>
        <taxon>Basidiomycota</taxon>
        <taxon>Agaricomycotina</taxon>
        <taxon>Agaricomycetes</taxon>
        <taxon>Polyporales</taxon>
        <taxon>Polyporaceae</taxon>
        <taxon>Polyporus</taxon>
    </lineage>
</organism>
<proteinExistence type="predicted"/>
<reference evidence="2 3" key="1">
    <citation type="journal article" date="2019" name="Nat. Ecol. Evol.">
        <title>Megaphylogeny resolves global patterns of mushroom evolution.</title>
        <authorList>
            <person name="Varga T."/>
            <person name="Krizsan K."/>
            <person name="Foldi C."/>
            <person name="Dima B."/>
            <person name="Sanchez-Garcia M."/>
            <person name="Sanchez-Ramirez S."/>
            <person name="Szollosi G.J."/>
            <person name="Szarkandi J.G."/>
            <person name="Papp V."/>
            <person name="Albert L."/>
            <person name="Andreopoulos W."/>
            <person name="Angelini C."/>
            <person name="Antonin V."/>
            <person name="Barry K.W."/>
            <person name="Bougher N.L."/>
            <person name="Buchanan P."/>
            <person name="Buyck B."/>
            <person name="Bense V."/>
            <person name="Catcheside P."/>
            <person name="Chovatia M."/>
            <person name="Cooper J."/>
            <person name="Damon W."/>
            <person name="Desjardin D."/>
            <person name="Finy P."/>
            <person name="Geml J."/>
            <person name="Haridas S."/>
            <person name="Hughes K."/>
            <person name="Justo A."/>
            <person name="Karasinski D."/>
            <person name="Kautmanova I."/>
            <person name="Kiss B."/>
            <person name="Kocsube S."/>
            <person name="Kotiranta H."/>
            <person name="LaButti K.M."/>
            <person name="Lechner B.E."/>
            <person name="Liimatainen K."/>
            <person name="Lipzen A."/>
            <person name="Lukacs Z."/>
            <person name="Mihaltcheva S."/>
            <person name="Morgado L.N."/>
            <person name="Niskanen T."/>
            <person name="Noordeloos M.E."/>
            <person name="Ohm R.A."/>
            <person name="Ortiz-Santana B."/>
            <person name="Ovrebo C."/>
            <person name="Racz N."/>
            <person name="Riley R."/>
            <person name="Savchenko A."/>
            <person name="Shiryaev A."/>
            <person name="Soop K."/>
            <person name="Spirin V."/>
            <person name="Szebenyi C."/>
            <person name="Tomsovsky M."/>
            <person name="Tulloss R.E."/>
            <person name="Uehling J."/>
            <person name="Grigoriev I.V."/>
            <person name="Vagvolgyi C."/>
            <person name="Papp T."/>
            <person name="Martin F.M."/>
            <person name="Miettinen O."/>
            <person name="Hibbett D.S."/>
            <person name="Nagy L.G."/>
        </authorList>
    </citation>
    <scope>NUCLEOTIDE SEQUENCE [LARGE SCALE GENOMIC DNA]</scope>
    <source>
        <strain evidence="2 3">HHB13444</strain>
    </source>
</reference>
<dbReference type="STRING" id="1314778.A0A5C3PIY3"/>
<evidence type="ECO:0000259" key="1">
    <source>
        <dbReference type="PROSITE" id="PS50280"/>
    </source>
</evidence>
<dbReference type="SUPFAM" id="SSF82199">
    <property type="entry name" value="SET domain"/>
    <property type="match status" value="1"/>
</dbReference>
<name>A0A5C3PIY3_9APHY</name>
<dbReference type="InterPro" id="IPR001214">
    <property type="entry name" value="SET_dom"/>
</dbReference>
<accession>A0A5C3PIY3</accession>
<dbReference type="InParanoid" id="A0A5C3PIY3"/>
<evidence type="ECO:0000313" key="2">
    <source>
        <dbReference type="EMBL" id="TFK88170.1"/>
    </source>
</evidence>
<dbReference type="PANTHER" id="PTHR47332:SF4">
    <property type="entry name" value="SET DOMAIN-CONTAINING PROTEIN 5"/>
    <property type="match status" value="1"/>
</dbReference>
<dbReference type="PANTHER" id="PTHR47332">
    <property type="entry name" value="SET DOMAIN-CONTAINING PROTEIN 5"/>
    <property type="match status" value="1"/>
</dbReference>
<dbReference type="SMART" id="SM00317">
    <property type="entry name" value="SET"/>
    <property type="match status" value="1"/>
</dbReference>
<keyword evidence="3" id="KW-1185">Reference proteome</keyword>
<dbReference type="AlphaFoldDB" id="A0A5C3PIY3"/>
<dbReference type="EMBL" id="ML211123">
    <property type="protein sequence ID" value="TFK88170.1"/>
    <property type="molecule type" value="Genomic_DNA"/>
</dbReference>
<dbReference type="Gene3D" id="1.25.40.10">
    <property type="entry name" value="Tetratricopeptide repeat domain"/>
    <property type="match status" value="1"/>
</dbReference>